<dbReference type="EMBL" id="GBRH01165998">
    <property type="protein sequence ID" value="JAE31898.1"/>
    <property type="molecule type" value="Transcribed_RNA"/>
</dbReference>
<name>A0A0A9HG50_ARUDO</name>
<organism evidence="1">
    <name type="scientific">Arundo donax</name>
    <name type="common">Giant reed</name>
    <name type="synonym">Donax arundinaceus</name>
    <dbReference type="NCBI Taxonomy" id="35708"/>
    <lineage>
        <taxon>Eukaryota</taxon>
        <taxon>Viridiplantae</taxon>
        <taxon>Streptophyta</taxon>
        <taxon>Embryophyta</taxon>
        <taxon>Tracheophyta</taxon>
        <taxon>Spermatophyta</taxon>
        <taxon>Magnoliopsida</taxon>
        <taxon>Liliopsida</taxon>
        <taxon>Poales</taxon>
        <taxon>Poaceae</taxon>
        <taxon>PACMAD clade</taxon>
        <taxon>Arundinoideae</taxon>
        <taxon>Arundineae</taxon>
        <taxon>Arundo</taxon>
    </lineage>
</organism>
<dbReference type="AlphaFoldDB" id="A0A0A9HG50"/>
<protein>
    <submittedName>
        <fullName evidence="1">Uncharacterized protein</fullName>
    </submittedName>
</protein>
<sequence>MPEPDQSTTGIFICRRLAISPLQVFCFVDKKVD</sequence>
<evidence type="ECO:0000313" key="1">
    <source>
        <dbReference type="EMBL" id="JAE31898.1"/>
    </source>
</evidence>
<reference evidence="1" key="2">
    <citation type="journal article" date="2015" name="Data Brief">
        <title>Shoot transcriptome of the giant reed, Arundo donax.</title>
        <authorList>
            <person name="Barrero R.A."/>
            <person name="Guerrero F.D."/>
            <person name="Moolhuijzen P."/>
            <person name="Goolsby J.A."/>
            <person name="Tidwell J."/>
            <person name="Bellgard S.E."/>
            <person name="Bellgard M.I."/>
        </authorList>
    </citation>
    <scope>NUCLEOTIDE SEQUENCE</scope>
    <source>
        <tissue evidence="1">Shoot tissue taken approximately 20 cm above the soil surface</tissue>
    </source>
</reference>
<reference evidence="1" key="1">
    <citation type="submission" date="2014-09" db="EMBL/GenBank/DDBJ databases">
        <authorList>
            <person name="Magalhaes I.L.F."/>
            <person name="Oliveira U."/>
            <person name="Santos F.R."/>
            <person name="Vidigal T.H.D.A."/>
            <person name="Brescovit A.D."/>
            <person name="Santos A.J."/>
        </authorList>
    </citation>
    <scope>NUCLEOTIDE SEQUENCE</scope>
    <source>
        <tissue evidence="1">Shoot tissue taken approximately 20 cm above the soil surface</tissue>
    </source>
</reference>
<accession>A0A0A9HG50</accession>
<proteinExistence type="predicted"/>